<dbReference type="GeneID" id="108253864"/>
<evidence type="ECO:0000256" key="4">
    <source>
        <dbReference type="ARBA" id="ARBA00022725"/>
    </source>
</evidence>
<name>A0A3Q0JG84_DIACI</name>
<keyword evidence="4" id="KW-0552">Olfaction</keyword>
<dbReference type="GO" id="GO:0005549">
    <property type="term" value="F:odorant binding"/>
    <property type="evidence" value="ECO:0007669"/>
    <property type="project" value="InterPro"/>
</dbReference>
<dbReference type="KEGG" id="dci:108253864"/>
<protein>
    <submittedName>
        <fullName evidence="11">Uncharacterized protein LOC108253864</fullName>
    </submittedName>
</protein>
<keyword evidence="2" id="KW-0716">Sensory transduction</keyword>
<evidence type="ECO:0000256" key="2">
    <source>
        <dbReference type="ARBA" id="ARBA00022606"/>
    </source>
</evidence>
<accession>A0A3Q0JG84</accession>
<dbReference type="GO" id="GO:0007165">
    <property type="term" value="P:signal transduction"/>
    <property type="evidence" value="ECO:0007669"/>
    <property type="project" value="UniProtKB-KW"/>
</dbReference>
<organism evidence="10 11">
    <name type="scientific">Diaphorina citri</name>
    <name type="common">Asian citrus psyllid</name>
    <dbReference type="NCBI Taxonomy" id="121845"/>
    <lineage>
        <taxon>Eukaryota</taxon>
        <taxon>Metazoa</taxon>
        <taxon>Ecdysozoa</taxon>
        <taxon>Arthropoda</taxon>
        <taxon>Hexapoda</taxon>
        <taxon>Insecta</taxon>
        <taxon>Pterygota</taxon>
        <taxon>Neoptera</taxon>
        <taxon>Paraneoptera</taxon>
        <taxon>Hemiptera</taxon>
        <taxon>Sternorrhyncha</taxon>
        <taxon>Psylloidea</taxon>
        <taxon>Psyllidae</taxon>
        <taxon>Diaphorininae</taxon>
        <taxon>Diaphorina</taxon>
    </lineage>
</organism>
<keyword evidence="5 9" id="KW-1133">Transmembrane helix</keyword>
<reference evidence="11" key="1">
    <citation type="submission" date="2025-08" db="UniProtKB">
        <authorList>
            <consortium name="RefSeq"/>
        </authorList>
    </citation>
    <scope>IDENTIFICATION</scope>
</reference>
<sequence>MENDQEMFRSNEQTWLKQRQTINEKIIEQKYEKLYLRQIIFFHQKLILLQRKMQTLFTPIMIPFFFCNNIAFSLCLYQLTDRPGNLSRVRIFKFLLEFITLTIQYFFLNNSSEVMDDCNTMVCRSITSSHWQHCTRDTKRGLMSLLRIVQRPNHLKFSGGLIILSRVFFC</sequence>
<comment type="subcellular location">
    <subcellularLocation>
        <location evidence="1">Membrane</location>
        <topology evidence="1">Multi-pass membrane protein</topology>
    </subcellularLocation>
</comment>
<dbReference type="PaxDb" id="121845-A0A3Q0JG84"/>
<feature type="transmembrane region" description="Helical" evidence="9">
    <location>
        <begin position="56"/>
        <end position="79"/>
    </location>
</feature>
<keyword evidence="8" id="KW-0807">Transducer</keyword>
<evidence type="ECO:0000256" key="6">
    <source>
        <dbReference type="ARBA" id="ARBA00023136"/>
    </source>
</evidence>
<evidence type="ECO:0000256" key="8">
    <source>
        <dbReference type="ARBA" id="ARBA00023224"/>
    </source>
</evidence>
<keyword evidence="6 9" id="KW-0472">Membrane</keyword>
<gene>
    <name evidence="11" type="primary">LOC108253864</name>
</gene>
<dbReference type="GO" id="GO:0016020">
    <property type="term" value="C:membrane"/>
    <property type="evidence" value="ECO:0007669"/>
    <property type="project" value="UniProtKB-SubCell"/>
</dbReference>
<evidence type="ECO:0000256" key="5">
    <source>
        <dbReference type="ARBA" id="ARBA00022989"/>
    </source>
</evidence>
<keyword evidence="10" id="KW-1185">Reference proteome</keyword>
<dbReference type="Proteomes" id="UP000079169">
    <property type="component" value="Unplaced"/>
</dbReference>
<evidence type="ECO:0000256" key="1">
    <source>
        <dbReference type="ARBA" id="ARBA00004141"/>
    </source>
</evidence>
<dbReference type="Pfam" id="PF02949">
    <property type="entry name" value="7tm_6"/>
    <property type="match status" value="1"/>
</dbReference>
<evidence type="ECO:0000256" key="7">
    <source>
        <dbReference type="ARBA" id="ARBA00023170"/>
    </source>
</evidence>
<feature type="transmembrane region" description="Helical" evidence="9">
    <location>
        <begin position="91"/>
        <end position="108"/>
    </location>
</feature>
<evidence type="ECO:0000256" key="3">
    <source>
        <dbReference type="ARBA" id="ARBA00022692"/>
    </source>
</evidence>
<keyword evidence="7" id="KW-0675">Receptor</keyword>
<dbReference type="InterPro" id="IPR004117">
    <property type="entry name" value="7tm6_olfct_rcpt"/>
</dbReference>
<evidence type="ECO:0000313" key="11">
    <source>
        <dbReference type="RefSeq" id="XP_026687461.1"/>
    </source>
</evidence>
<dbReference type="GO" id="GO:0004984">
    <property type="term" value="F:olfactory receptor activity"/>
    <property type="evidence" value="ECO:0007669"/>
    <property type="project" value="InterPro"/>
</dbReference>
<dbReference type="AlphaFoldDB" id="A0A3Q0JG84"/>
<evidence type="ECO:0000256" key="9">
    <source>
        <dbReference type="SAM" id="Phobius"/>
    </source>
</evidence>
<evidence type="ECO:0000313" key="10">
    <source>
        <dbReference type="Proteomes" id="UP000079169"/>
    </source>
</evidence>
<dbReference type="RefSeq" id="XP_026687461.1">
    <property type="nucleotide sequence ID" value="XM_026831660.1"/>
</dbReference>
<proteinExistence type="predicted"/>
<keyword evidence="3 9" id="KW-0812">Transmembrane</keyword>